<feature type="region of interest" description="Disordered" evidence="5">
    <location>
        <begin position="317"/>
        <end position="347"/>
    </location>
</feature>
<dbReference type="OrthoDB" id="331699at2759"/>
<feature type="compositionally biased region" description="Pro residues" evidence="5">
    <location>
        <begin position="103"/>
        <end position="118"/>
    </location>
</feature>
<keyword evidence="8" id="KW-1185">Reference proteome</keyword>
<evidence type="ECO:0000313" key="7">
    <source>
        <dbReference type="EMBL" id="KAG2501728.1"/>
    </source>
</evidence>
<accession>A0A835YIA6</accession>
<dbReference type="AlphaFoldDB" id="A0A835YIA6"/>
<comment type="similarity">
    <text evidence="1">Belongs to the acyl coenzyme A hydrolase family.</text>
</comment>
<keyword evidence="4" id="KW-0809">Transit peptide</keyword>
<dbReference type="InterPro" id="IPR029069">
    <property type="entry name" value="HotDog_dom_sf"/>
</dbReference>
<dbReference type="EMBL" id="JAEHOE010000001">
    <property type="protein sequence ID" value="KAG2501728.1"/>
    <property type="molecule type" value="Genomic_DNA"/>
</dbReference>
<dbReference type="SUPFAM" id="SSF54637">
    <property type="entry name" value="Thioesterase/thiol ester dehydrase-isomerase"/>
    <property type="match status" value="2"/>
</dbReference>
<protein>
    <recommendedName>
        <fullName evidence="6">HotDog ACOT-type domain-containing protein</fullName>
    </recommendedName>
</protein>
<feature type="region of interest" description="Disordered" evidence="5">
    <location>
        <begin position="49"/>
        <end position="122"/>
    </location>
</feature>
<organism evidence="7 8">
    <name type="scientific">Edaphochlamys debaryana</name>
    <dbReference type="NCBI Taxonomy" id="47281"/>
    <lineage>
        <taxon>Eukaryota</taxon>
        <taxon>Viridiplantae</taxon>
        <taxon>Chlorophyta</taxon>
        <taxon>core chlorophytes</taxon>
        <taxon>Chlorophyceae</taxon>
        <taxon>CS clade</taxon>
        <taxon>Chlamydomonadales</taxon>
        <taxon>Chlamydomonadales incertae sedis</taxon>
        <taxon>Edaphochlamys</taxon>
    </lineage>
</organism>
<dbReference type="GO" id="GO:0006637">
    <property type="term" value="P:acyl-CoA metabolic process"/>
    <property type="evidence" value="ECO:0007669"/>
    <property type="project" value="TreeGrafter"/>
</dbReference>
<feature type="domain" description="HotDog ACOT-type" evidence="6">
    <location>
        <begin position="119"/>
        <end position="252"/>
    </location>
</feature>
<dbReference type="Pfam" id="PF03061">
    <property type="entry name" value="4HBT"/>
    <property type="match status" value="1"/>
</dbReference>
<feature type="domain" description="HotDog ACOT-type" evidence="6">
    <location>
        <begin position="341"/>
        <end position="454"/>
    </location>
</feature>
<dbReference type="GO" id="GO:0047617">
    <property type="term" value="F:fatty acyl-CoA hydrolase activity"/>
    <property type="evidence" value="ECO:0007669"/>
    <property type="project" value="TreeGrafter"/>
</dbReference>
<feature type="compositionally biased region" description="Low complexity" evidence="5">
    <location>
        <begin position="71"/>
        <end position="102"/>
    </location>
</feature>
<evidence type="ECO:0000256" key="2">
    <source>
        <dbReference type="ARBA" id="ARBA00022737"/>
    </source>
</evidence>
<keyword evidence="2" id="KW-0677">Repeat</keyword>
<evidence type="ECO:0000256" key="3">
    <source>
        <dbReference type="ARBA" id="ARBA00022801"/>
    </source>
</evidence>
<evidence type="ECO:0000256" key="4">
    <source>
        <dbReference type="ARBA" id="ARBA00022946"/>
    </source>
</evidence>
<keyword evidence="3" id="KW-0378">Hydrolase</keyword>
<evidence type="ECO:0000259" key="6">
    <source>
        <dbReference type="PROSITE" id="PS51770"/>
    </source>
</evidence>
<gene>
    <name evidence="7" type="ORF">HYH03_000228</name>
</gene>
<sequence>MPPLDELRLEEPSDLRMATEAEAVWVVPFSWEVGEHRHRPMVKRGVTVRFKPRGDDPVGPVSHGTDFISKATGGLAAPSASPPASTSSPTAATAAASSSGPGPHTPAPSPNEPGPLPERSPADSHIELIFPFSSNATLRHQYQRFMTDRMRFGLLLEDLDTLAADIAARHSGLSNRVLLTAAIDRIQWLRDSVVGEVTMAHDLRAGGQVVWAGRSSMEVRIELYSCDRRSSPPDVWNFIGLAYFVFVSRTPDRTAAADVPPLTPRTEREKALFEAGKAHMQSRTHRRESHWARKPPTAAEVSLVHDLVRNQHLYRKSPHAQHSMHGQRGPSGAQQDSVPMRDTELQSSTLMHSQDRNAFNVIFGGHLLRLAYEHAAATAAMFAGEYCEPVSMDDVAFLQPVPIATLLRLTGQVVYTEGPVVRVHVRATKLKPGAPEQNVVTNVFSFAFASSGAVRRVVPETMVEAMEYVLGHRQHAADTASRAVAESHARAVLSRL</sequence>
<dbReference type="PANTHER" id="PTHR12655:SF8">
    <property type="entry name" value="HOTDOG ACOT-TYPE DOMAIN-CONTAINING PROTEIN"/>
    <property type="match status" value="1"/>
</dbReference>
<dbReference type="InterPro" id="IPR006683">
    <property type="entry name" value="Thioestr_dom"/>
</dbReference>
<evidence type="ECO:0000256" key="5">
    <source>
        <dbReference type="SAM" id="MobiDB-lite"/>
    </source>
</evidence>
<evidence type="ECO:0000313" key="8">
    <source>
        <dbReference type="Proteomes" id="UP000612055"/>
    </source>
</evidence>
<name>A0A835YIA6_9CHLO</name>
<reference evidence="7" key="1">
    <citation type="journal article" date="2020" name="bioRxiv">
        <title>Comparative genomics of Chlamydomonas.</title>
        <authorList>
            <person name="Craig R.J."/>
            <person name="Hasan A.R."/>
            <person name="Ness R.W."/>
            <person name="Keightley P.D."/>
        </authorList>
    </citation>
    <scope>NUCLEOTIDE SEQUENCE</scope>
    <source>
        <strain evidence="7">CCAP 11/70</strain>
    </source>
</reference>
<dbReference type="PROSITE" id="PS51770">
    <property type="entry name" value="HOTDOG_ACOT"/>
    <property type="match status" value="2"/>
</dbReference>
<dbReference type="CDD" id="cd03442">
    <property type="entry name" value="BFIT_BACH"/>
    <property type="match status" value="2"/>
</dbReference>
<evidence type="ECO:0000256" key="1">
    <source>
        <dbReference type="ARBA" id="ARBA00010458"/>
    </source>
</evidence>
<dbReference type="PANTHER" id="PTHR12655">
    <property type="entry name" value="ACYL-COA THIOESTERASE"/>
    <property type="match status" value="1"/>
</dbReference>
<comment type="caution">
    <text evidence="7">The sequence shown here is derived from an EMBL/GenBank/DDBJ whole genome shotgun (WGS) entry which is preliminary data.</text>
</comment>
<dbReference type="InterPro" id="IPR033120">
    <property type="entry name" value="HOTDOG_ACOT"/>
</dbReference>
<dbReference type="Proteomes" id="UP000612055">
    <property type="component" value="Unassembled WGS sequence"/>
</dbReference>
<proteinExistence type="inferred from homology"/>
<dbReference type="Gene3D" id="3.10.129.10">
    <property type="entry name" value="Hotdog Thioesterase"/>
    <property type="match status" value="2"/>
</dbReference>